<evidence type="ECO:0000313" key="2">
    <source>
        <dbReference type="EMBL" id="KAF8822680.1"/>
    </source>
</evidence>
<evidence type="ECO:0000313" key="3">
    <source>
        <dbReference type="Proteomes" id="UP000823046"/>
    </source>
</evidence>
<dbReference type="Pfam" id="PF13917">
    <property type="entry name" value="zf-CCHC_3"/>
    <property type="match status" value="1"/>
</dbReference>
<name>A0ABQ7JF95_9APIC</name>
<feature type="region of interest" description="Disordered" evidence="1">
    <location>
        <begin position="124"/>
        <end position="263"/>
    </location>
</feature>
<keyword evidence="3" id="KW-1185">Reference proteome</keyword>
<evidence type="ECO:0000256" key="1">
    <source>
        <dbReference type="SAM" id="MobiDB-lite"/>
    </source>
</evidence>
<accession>A0ABQ7JF95</accession>
<reference evidence="2 3" key="1">
    <citation type="journal article" date="2020" name="bioRxiv">
        <title>Metabolic contributions of an alphaproteobacterial endosymbiont in the apicomplexan Cardiosporidium cionae.</title>
        <authorList>
            <person name="Hunter E.S."/>
            <person name="Paight C.J."/>
            <person name="Lane C.E."/>
        </authorList>
    </citation>
    <scope>NUCLEOTIDE SEQUENCE [LARGE SCALE GENOMIC DNA]</scope>
    <source>
        <strain evidence="2">ESH_2018</strain>
    </source>
</reference>
<protein>
    <submittedName>
        <fullName evidence="2">Uncharacterized protein</fullName>
    </submittedName>
</protein>
<feature type="compositionally biased region" description="Basic residues" evidence="1">
    <location>
        <begin position="124"/>
        <end position="133"/>
    </location>
</feature>
<proteinExistence type="predicted"/>
<dbReference type="SUPFAM" id="SSF57756">
    <property type="entry name" value="Retrovirus zinc finger-like domains"/>
    <property type="match status" value="1"/>
</dbReference>
<dbReference type="Proteomes" id="UP000823046">
    <property type="component" value="Unassembled WGS sequence"/>
</dbReference>
<feature type="compositionally biased region" description="Low complexity" evidence="1">
    <location>
        <begin position="203"/>
        <end position="222"/>
    </location>
</feature>
<dbReference type="PANTHER" id="PTHR13491:SF0">
    <property type="entry name" value="ZINC FINGER CCHC DOMAIN-CONTAINING PROTEIN 10"/>
    <property type="match status" value="1"/>
</dbReference>
<dbReference type="EMBL" id="JADAQX010000032">
    <property type="protein sequence ID" value="KAF8822680.1"/>
    <property type="molecule type" value="Genomic_DNA"/>
</dbReference>
<feature type="compositionally biased region" description="Polar residues" evidence="1">
    <location>
        <begin position="223"/>
        <end position="238"/>
    </location>
</feature>
<gene>
    <name evidence="2" type="ORF">IE077_003149</name>
</gene>
<dbReference type="InterPro" id="IPR039715">
    <property type="entry name" value="ZCCHC10"/>
</dbReference>
<sequence length="263" mass="29355">MPKHSYQNILKKMVLDQRRTNKLRAGAQCQKCYQRGHWTFECKNSQVYLVRPSRSQILKNPKLQPPAFDEDDIPEIPRITDGDYYRDETLRRKRQAEQSIKLSAMDAISRYINMFDHILRKEKGAKRKGKSNARSHSSSSAPHSSLSSSSQQSSNSSKSSESSTSGVSSSSSDSDKSSHAVVSSQGSHSSYSRFETSSKDSSKSNAGSASLNSSSRASLSESQPTQNKNVPSKRQVSTNRDKTSNSRKRGSTDYKPTFRKKDL</sequence>
<dbReference type="PANTHER" id="PTHR13491">
    <property type="entry name" value="ZCCHC10 PROTEIN"/>
    <property type="match status" value="1"/>
</dbReference>
<organism evidence="2 3">
    <name type="scientific">Cardiosporidium cionae</name>
    <dbReference type="NCBI Taxonomy" id="476202"/>
    <lineage>
        <taxon>Eukaryota</taxon>
        <taxon>Sar</taxon>
        <taxon>Alveolata</taxon>
        <taxon>Apicomplexa</taxon>
        <taxon>Aconoidasida</taxon>
        <taxon>Nephromycida</taxon>
        <taxon>Cardiosporidium</taxon>
    </lineage>
</organism>
<feature type="compositionally biased region" description="Low complexity" evidence="1">
    <location>
        <begin position="134"/>
        <end position="172"/>
    </location>
</feature>
<feature type="compositionally biased region" description="Low complexity" evidence="1">
    <location>
        <begin position="179"/>
        <end position="195"/>
    </location>
</feature>
<comment type="caution">
    <text evidence="2">The sequence shown here is derived from an EMBL/GenBank/DDBJ whole genome shotgun (WGS) entry which is preliminary data.</text>
</comment>
<dbReference type="InterPro" id="IPR036875">
    <property type="entry name" value="Znf_CCHC_sf"/>
</dbReference>